<protein>
    <submittedName>
        <fullName evidence="2">Guanine nucleotide-binding protein G(I)/G(S)/G(O) subunit gamma-5</fullName>
    </submittedName>
</protein>
<proteinExistence type="predicted"/>
<keyword evidence="3" id="KW-1185">Reference proteome</keyword>
<organism evidence="2 3">
    <name type="scientific">Platysternon megacephalum</name>
    <name type="common">big-headed turtle</name>
    <dbReference type="NCBI Taxonomy" id="55544"/>
    <lineage>
        <taxon>Eukaryota</taxon>
        <taxon>Metazoa</taxon>
        <taxon>Chordata</taxon>
        <taxon>Craniata</taxon>
        <taxon>Vertebrata</taxon>
        <taxon>Euteleostomi</taxon>
        <taxon>Archelosauria</taxon>
        <taxon>Testudinata</taxon>
        <taxon>Testudines</taxon>
        <taxon>Cryptodira</taxon>
        <taxon>Durocryptodira</taxon>
        <taxon>Testudinoidea</taxon>
        <taxon>Platysternidae</taxon>
        <taxon>Platysternon</taxon>
    </lineage>
</organism>
<gene>
    <name evidence="2" type="ORF">DR999_PMT05164</name>
</gene>
<feature type="region of interest" description="Disordered" evidence="1">
    <location>
        <begin position="1"/>
        <end position="120"/>
    </location>
</feature>
<feature type="compositionally biased region" description="Basic and acidic residues" evidence="1">
    <location>
        <begin position="39"/>
        <end position="55"/>
    </location>
</feature>
<comment type="caution">
    <text evidence="2">The sequence shown here is derived from an EMBL/GenBank/DDBJ whole genome shotgun (WGS) entry which is preliminary data.</text>
</comment>
<accession>A0A4D9EWZ6</accession>
<reference evidence="2 3" key="2">
    <citation type="submission" date="2019-04" db="EMBL/GenBank/DDBJ databases">
        <title>The genome sequence of big-headed turtle.</title>
        <authorList>
            <person name="Gong S."/>
        </authorList>
    </citation>
    <scope>NUCLEOTIDE SEQUENCE [LARGE SCALE GENOMIC DNA]</scope>
    <source>
        <strain evidence="2">DO16091913</strain>
        <tissue evidence="2">Muscle</tissue>
    </source>
</reference>
<evidence type="ECO:0000313" key="3">
    <source>
        <dbReference type="Proteomes" id="UP000297703"/>
    </source>
</evidence>
<evidence type="ECO:0000256" key="1">
    <source>
        <dbReference type="SAM" id="MobiDB-lite"/>
    </source>
</evidence>
<dbReference type="AlphaFoldDB" id="A0A4D9EWZ6"/>
<sequence>MAGPRGTVPCNAEAGLGLSQTGDASLRPAGSGSLAGPEMRSRGEARCDSGQHRDGAGAGPGGPTRETRSRRWGARRQAGVERMRIASSARRSPDRPVLQCPTMPRVLPPGPAMPCGAGLG</sequence>
<dbReference type="Proteomes" id="UP000297703">
    <property type="component" value="Unassembled WGS sequence"/>
</dbReference>
<name>A0A4D9EWZ6_9SAUR</name>
<dbReference type="EMBL" id="QXTE01000030">
    <property type="protein sequence ID" value="TFK11578.1"/>
    <property type="molecule type" value="Genomic_DNA"/>
</dbReference>
<reference evidence="2 3" key="1">
    <citation type="submission" date="2019-04" db="EMBL/GenBank/DDBJ databases">
        <title>Draft genome of the big-headed turtle Platysternon megacephalum.</title>
        <authorList>
            <person name="Gong S."/>
        </authorList>
    </citation>
    <scope>NUCLEOTIDE SEQUENCE [LARGE SCALE GENOMIC DNA]</scope>
    <source>
        <strain evidence="2">DO16091913</strain>
        <tissue evidence="2">Muscle</tissue>
    </source>
</reference>
<evidence type="ECO:0000313" key="2">
    <source>
        <dbReference type="EMBL" id="TFK11578.1"/>
    </source>
</evidence>